<keyword evidence="2" id="KW-0560">Oxidoreductase</keyword>
<evidence type="ECO:0000313" key="5">
    <source>
        <dbReference type="Proteomes" id="UP000178953"/>
    </source>
</evidence>
<dbReference type="SMART" id="SM00822">
    <property type="entry name" value="PKS_KR"/>
    <property type="match status" value="1"/>
</dbReference>
<evidence type="ECO:0000256" key="1">
    <source>
        <dbReference type="ARBA" id="ARBA00006484"/>
    </source>
</evidence>
<dbReference type="InterPro" id="IPR057326">
    <property type="entry name" value="KR_dom"/>
</dbReference>
<gene>
    <name evidence="4" type="ORF">BEL07_02475</name>
</gene>
<dbReference type="PRINTS" id="PR00081">
    <property type="entry name" value="GDHRDH"/>
</dbReference>
<dbReference type="PANTHER" id="PTHR44196:SF1">
    <property type="entry name" value="DEHYDROGENASE_REDUCTASE SDR FAMILY MEMBER 7B"/>
    <property type="match status" value="1"/>
</dbReference>
<sequence>MNTENGNGRQVVVVVGASSGIGRETALAYARRRANVVLASRSEDALNEVAEECAAAGATDVLVAPTDITDADQVRDLFATAVATYGHVDVAVQCAAITAFGRFEDLPVDVFDAVIRTNLLGAVNVARAALLHFQERDAGHLVLVGSLLGVTAVPFQSAYVMSKFAISGLVRALRQENRRQRGIRIHGVYPGPVDTEVYGTAGNYLGRTPRVAPTADAPSTIAKAIVAATNRRHSSERQIGWFNRPAIAAYRLLPSVFDALIIPLLQVTSFSSEPTEESAGNVHESAAAGQR</sequence>
<dbReference type="Proteomes" id="UP000178953">
    <property type="component" value="Unassembled WGS sequence"/>
</dbReference>
<dbReference type="Gene3D" id="3.40.50.720">
    <property type="entry name" value="NAD(P)-binding Rossmann-like Domain"/>
    <property type="match status" value="1"/>
</dbReference>
<protein>
    <submittedName>
        <fullName evidence="4">Short-chain dehydrogenase</fullName>
    </submittedName>
</protein>
<evidence type="ECO:0000259" key="3">
    <source>
        <dbReference type="SMART" id="SM00822"/>
    </source>
</evidence>
<name>A0A1E8QB40_9MYCO</name>
<accession>A0A1E8QB40</accession>
<comment type="caution">
    <text evidence="4">The sequence shown here is derived from an EMBL/GenBank/DDBJ whole genome shotgun (WGS) entry which is preliminary data.</text>
</comment>
<dbReference type="EMBL" id="MCHX01000004">
    <property type="protein sequence ID" value="OFJ55300.1"/>
    <property type="molecule type" value="Genomic_DNA"/>
</dbReference>
<keyword evidence="5" id="KW-1185">Reference proteome</keyword>
<evidence type="ECO:0000313" key="4">
    <source>
        <dbReference type="EMBL" id="OFJ55300.1"/>
    </source>
</evidence>
<feature type="domain" description="Ketoreductase" evidence="3">
    <location>
        <begin position="10"/>
        <end position="189"/>
    </location>
</feature>
<evidence type="ECO:0000256" key="2">
    <source>
        <dbReference type="ARBA" id="ARBA00023002"/>
    </source>
</evidence>
<dbReference type="GO" id="GO:0016020">
    <property type="term" value="C:membrane"/>
    <property type="evidence" value="ECO:0007669"/>
    <property type="project" value="TreeGrafter"/>
</dbReference>
<comment type="similarity">
    <text evidence="1">Belongs to the short-chain dehydrogenases/reductases (SDR) family.</text>
</comment>
<dbReference type="PANTHER" id="PTHR44196">
    <property type="entry name" value="DEHYDROGENASE/REDUCTASE SDR FAMILY MEMBER 7B"/>
    <property type="match status" value="1"/>
</dbReference>
<dbReference type="PROSITE" id="PS00061">
    <property type="entry name" value="ADH_SHORT"/>
    <property type="match status" value="1"/>
</dbReference>
<dbReference type="SUPFAM" id="SSF51735">
    <property type="entry name" value="NAD(P)-binding Rossmann-fold domains"/>
    <property type="match status" value="1"/>
</dbReference>
<dbReference type="OrthoDB" id="151996at2"/>
<dbReference type="GO" id="GO:0016491">
    <property type="term" value="F:oxidoreductase activity"/>
    <property type="evidence" value="ECO:0007669"/>
    <property type="project" value="UniProtKB-KW"/>
</dbReference>
<proteinExistence type="inferred from homology"/>
<dbReference type="Pfam" id="PF00106">
    <property type="entry name" value="adh_short"/>
    <property type="match status" value="1"/>
</dbReference>
<reference evidence="4 5" key="1">
    <citation type="submission" date="2016-09" db="EMBL/GenBank/DDBJ databases">
        <title>genome sequence of Mycobacterium sp. 739 SCH.</title>
        <authorList>
            <person name="Greninger A.L."/>
            <person name="Qin X."/>
            <person name="Jerome K."/>
            <person name="Vora S."/>
            <person name="Quinn K."/>
        </authorList>
    </citation>
    <scope>NUCLEOTIDE SEQUENCE [LARGE SCALE GENOMIC DNA]</scope>
    <source>
        <strain evidence="4 5">SCH</strain>
    </source>
</reference>
<dbReference type="InterPro" id="IPR020904">
    <property type="entry name" value="Sc_DH/Rdtase_CS"/>
</dbReference>
<dbReference type="AlphaFoldDB" id="A0A1E8QB40"/>
<organism evidence="4 5">
    <name type="scientific">Mycolicibacterium grossiae</name>
    <dbReference type="NCBI Taxonomy" id="1552759"/>
    <lineage>
        <taxon>Bacteria</taxon>
        <taxon>Bacillati</taxon>
        <taxon>Actinomycetota</taxon>
        <taxon>Actinomycetes</taxon>
        <taxon>Mycobacteriales</taxon>
        <taxon>Mycobacteriaceae</taxon>
        <taxon>Mycolicibacterium</taxon>
    </lineage>
</organism>
<dbReference type="InterPro" id="IPR002347">
    <property type="entry name" value="SDR_fam"/>
</dbReference>
<dbReference type="RefSeq" id="WP_070351532.1">
    <property type="nucleotide sequence ID" value="NZ_CP043474.1"/>
</dbReference>
<dbReference type="InterPro" id="IPR036291">
    <property type="entry name" value="NAD(P)-bd_dom_sf"/>
</dbReference>